<evidence type="ECO:0000256" key="19">
    <source>
        <dbReference type="SAM" id="Phobius"/>
    </source>
</evidence>
<feature type="transmembrane region" description="Helical" evidence="19">
    <location>
        <begin position="98"/>
        <end position="120"/>
    </location>
</feature>
<feature type="transmembrane region" description="Helical" evidence="19">
    <location>
        <begin position="222"/>
        <end position="248"/>
    </location>
</feature>
<accession>A0A0U1XJX0</accession>
<evidence type="ECO:0000256" key="16">
    <source>
        <dbReference type="ARBA" id="ARBA00023136"/>
    </source>
</evidence>
<comment type="subcellular location">
    <subcellularLocation>
        <location evidence="2">Mitochondrion inner membrane</location>
        <topology evidence="2">Multi-pass membrane protein</topology>
    </subcellularLocation>
</comment>
<comment type="similarity">
    <text evidence="3">Belongs to the complex I subunit 2 family.</text>
</comment>
<feature type="transmembrane region" description="Helical" evidence="19">
    <location>
        <begin position="127"/>
        <end position="150"/>
    </location>
</feature>
<dbReference type="PANTHER" id="PTHR46552:SF1">
    <property type="entry name" value="NADH-UBIQUINONE OXIDOREDUCTASE CHAIN 2"/>
    <property type="match status" value="1"/>
</dbReference>
<keyword evidence="8 19" id="KW-0812">Transmembrane</keyword>
<feature type="transmembrane region" description="Helical" evidence="19">
    <location>
        <begin position="254"/>
        <end position="275"/>
    </location>
</feature>
<feature type="transmembrane region" description="Helical" evidence="19">
    <location>
        <begin position="296"/>
        <end position="319"/>
    </location>
</feature>
<evidence type="ECO:0000256" key="3">
    <source>
        <dbReference type="ARBA" id="ARBA00007012"/>
    </source>
</evidence>
<feature type="transmembrane region" description="Helical" evidence="19">
    <location>
        <begin position="27"/>
        <end position="45"/>
    </location>
</feature>
<feature type="transmembrane region" description="Helical" evidence="19">
    <location>
        <begin position="184"/>
        <end position="202"/>
    </location>
</feature>
<evidence type="ECO:0000256" key="6">
    <source>
        <dbReference type="ARBA" id="ARBA00022448"/>
    </source>
</evidence>
<evidence type="ECO:0000259" key="20">
    <source>
        <dbReference type="Pfam" id="PF00361"/>
    </source>
</evidence>
<keyword evidence="13" id="KW-0520">NAD</keyword>
<dbReference type="GO" id="GO:0006120">
    <property type="term" value="P:mitochondrial electron transport, NADH to ubiquinone"/>
    <property type="evidence" value="ECO:0007669"/>
    <property type="project" value="TreeGrafter"/>
</dbReference>
<evidence type="ECO:0000256" key="15">
    <source>
        <dbReference type="ARBA" id="ARBA00023128"/>
    </source>
</evidence>
<feature type="transmembrane region" description="Helical" evidence="19">
    <location>
        <begin position="5"/>
        <end position="21"/>
    </location>
</feature>
<evidence type="ECO:0000256" key="18">
    <source>
        <dbReference type="ARBA" id="ARBA00049551"/>
    </source>
</evidence>
<dbReference type="InterPro" id="IPR050175">
    <property type="entry name" value="Complex_I_Subunit_2"/>
</dbReference>
<keyword evidence="10" id="KW-1278">Translocase</keyword>
<dbReference type="AlphaFoldDB" id="A0A0U1XJX0"/>
<feature type="transmembrane region" description="Helical" evidence="19">
    <location>
        <begin position="57"/>
        <end position="78"/>
    </location>
</feature>
<evidence type="ECO:0000256" key="5">
    <source>
        <dbReference type="ARBA" id="ARBA00021008"/>
    </source>
</evidence>
<dbReference type="Pfam" id="PF00361">
    <property type="entry name" value="Proton_antipo_M"/>
    <property type="match status" value="2"/>
</dbReference>
<gene>
    <name evidence="21" type="primary">ND2</name>
</gene>
<evidence type="ECO:0000256" key="13">
    <source>
        <dbReference type="ARBA" id="ARBA00023027"/>
    </source>
</evidence>
<geneLocation type="mitochondrion" evidence="21"/>
<evidence type="ECO:0000313" key="21">
    <source>
        <dbReference type="EMBL" id="AIT76171.1"/>
    </source>
</evidence>
<evidence type="ECO:0000256" key="2">
    <source>
        <dbReference type="ARBA" id="ARBA00004448"/>
    </source>
</evidence>
<evidence type="ECO:0000256" key="4">
    <source>
        <dbReference type="ARBA" id="ARBA00012944"/>
    </source>
</evidence>
<keyword evidence="6" id="KW-0813">Transport</keyword>
<keyword evidence="9" id="KW-0999">Mitochondrion inner membrane</keyword>
<reference evidence="21" key="1">
    <citation type="journal article" date="2014" name="Mitochondrial DNA">
        <title>The complete mitochondrial genome of wolf spider Pirata subpiraticus Boes.et str. (Araneae: Lycosidae).</title>
        <authorList>
            <person name="Wang Z.L."/>
            <person name="Li C."/>
            <person name="Fang W.Y."/>
            <person name="Yu X.P."/>
        </authorList>
    </citation>
    <scope>NUCLEOTIDE SEQUENCE</scope>
</reference>
<keyword evidence="11" id="KW-0249">Electron transport</keyword>
<reference evidence="21" key="2">
    <citation type="submission" date="2014-09" db="EMBL/GenBank/DDBJ databases">
        <authorList>
            <person name="Magalhaes I.L.F."/>
            <person name="Oliveira U."/>
            <person name="Santos F.R."/>
            <person name="Vidigal T.H.D.A."/>
            <person name="Brescovit A.D."/>
            <person name="Santos A.J."/>
        </authorList>
    </citation>
    <scope>NUCLEOTIDE SEQUENCE</scope>
</reference>
<evidence type="ECO:0000256" key="17">
    <source>
        <dbReference type="ARBA" id="ARBA00031028"/>
    </source>
</evidence>
<keyword evidence="15 21" id="KW-0496">Mitochondrion</keyword>
<organism evidence="21">
    <name type="scientific">Pirata subpiraticus</name>
    <dbReference type="NCBI Taxonomy" id="330951"/>
    <lineage>
        <taxon>Eukaryota</taxon>
        <taxon>Metazoa</taxon>
        <taxon>Ecdysozoa</taxon>
        <taxon>Arthropoda</taxon>
        <taxon>Chelicerata</taxon>
        <taxon>Arachnida</taxon>
        <taxon>Araneae</taxon>
        <taxon>Araneomorphae</taxon>
        <taxon>Entelegynae</taxon>
        <taxon>Lycosoidea</taxon>
        <taxon>Lycosidae</taxon>
        <taxon>Pirata</taxon>
    </lineage>
</organism>
<keyword evidence="7" id="KW-0679">Respiratory chain</keyword>
<evidence type="ECO:0000256" key="10">
    <source>
        <dbReference type="ARBA" id="ARBA00022967"/>
    </source>
</evidence>
<keyword evidence="12 19" id="KW-1133">Transmembrane helix</keyword>
<dbReference type="GO" id="GO:0008137">
    <property type="term" value="F:NADH dehydrogenase (ubiquinone) activity"/>
    <property type="evidence" value="ECO:0007669"/>
    <property type="project" value="UniProtKB-EC"/>
</dbReference>
<dbReference type="EMBL" id="KM486623">
    <property type="protein sequence ID" value="AIT76171.1"/>
    <property type="molecule type" value="Genomic_DNA"/>
</dbReference>
<feature type="domain" description="NADH:quinone oxidoreductase/Mrp antiporter transmembrane" evidence="20">
    <location>
        <begin position="23"/>
        <end position="74"/>
    </location>
</feature>
<evidence type="ECO:0000256" key="11">
    <source>
        <dbReference type="ARBA" id="ARBA00022982"/>
    </source>
</evidence>
<dbReference type="EC" id="7.1.1.2" evidence="4"/>
<keyword evidence="14" id="KW-0830">Ubiquinone</keyword>
<dbReference type="PANTHER" id="PTHR46552">
    <property type="entry name" value="NADH-UBIQUINONE OXIDOREDUCTASE CHAIN 2"/>
    <property type="match status" value="1"/>
</dbReference>
<evidence type="ECO:0000256" key="9">
    <source>
        <dbReference type="ARBA" id="ARBA00022792"/>
    </source>
</evidence>
<comment type="catalytic activity">
    <reaction evidence="18">
        <text>a ubiquinone + NADH + 5 H(+)(in) = a ubiquinol + NAD(+) + 4 H(+)(out)</text>
        <dbReference type="Rhea" id="RHEA:29091"/>
        <dbReference type="Rhea" id="RHEA-COMP:9565"/>
        <dbReference type="Rhea" id="RHEA-COMP:9566"/>
        <dbReference type="ChEBI" id="CHEBI:15378"/>
        <dbReference type="ChEBI" id="CHEBI:16389"/>
        <dbReference type="ChEBI" id="CHEBI:17976"/>
        <dbReference type="ChEBI" id="CHEBI:57540"/>
        <dbReference type="ChEBI" id="CHEBI:57945"/>
        <dbReference type="EC" id="7.1.1.2"/>
    </reaction>
</comment>
<keyword evidence="16 19" id="KW-0472">Membrane</keyword>
<sequence>MFILNVVLFSFMYLISFHLVMNSDDWFLLWLGLEINMMIFIMLMYNENSMLKIESCLKYFFIQSVGSAILMSCFYLNKEWLDLVVCLLLGYKIGAGPFFYWFPSVCSGLSWMSCFVLMSFQKVIPLMIMGIFVSWIIYIMIVISLFFGIFGCFNQTNIKQLIAYSSVYHMGWIMLCNFSNDLNWFVYLVIYSLMIFPVMKFFSSIFSEDFLMLMKVKYKGWIILMVLSMAGMPPFLGFFLKLFAFMMIFNYDYYFMMFLIICSVVMFYIYFRMIYDVLMSHCMNMNWMNFMMMCDLNNYLVMMSILGLMVGVFLGIFFIM</sequence>
<dbReference type="GO" id="GO:0005743">
    <property type="term" value="C:mitochondrial inner membrane"/>
    <property type="evidence" value="ECO:0007669"/>
    <property type="project" value="UniProtKB-SubCell"/>
</dbReference>
<feature type="domain" description="NADH:quinone oxidoreductase/Mrp antiporter transmembrane" evidence="20">
    <location>
        <begin position="80"/>
        <end position="266"/>
    </location>
</feature>
<name>A0A0U1XJX0_9ARAC</name>
<proteinExistence type="inferred from homology"/>
<evidence type="ECO:0000256" key="7">
    <source>
        <dbReference type="ARBA" id="ARBA00022660"/>
    </source>
</evidence>
<evidence type="ECO:0000256" key="12">
    <source>
        <dbReference type="ARBA" id="ARBA00022989"/>
    </source>
</evidence>
<evidence type="ECO:0000256" key="14">
    <source>
        <dbReference type="ARBA" id="ARBA00023075"/>
    </source>
</evidence>
<protein>
    <recommendedName>
        <fullName evidence="5">NADH-ubiquinone oxidoreductase chain 2</fullName>
        <ecNumber evidence="4">7.1.1.2</ecNumber>
    </recommendedName>
    <alternativeName>
        <fullName evidence="17">NADH dehydrogenase subunit 2</fullName>
    </alternativeName>
</protein>
<comment type="function">
    <text evidence="1">Core subunit of the mitochondrial membrane respiratory chain NADH dehydrogenase (Complex I) that is believed to belong to the minimal assembly required for catalysis. Complex I functions in the transfer of electrons from NADH to the respiratory chain. The immediate electron acceptor for the enzyme is believed to be ubiquinone.</text>
</comment>
<evidence type="ECO:0000256" key="1">
    <source>
        <dbReference type="ARBA" id="ARBA00003257"/>
    </source>
</evidence>
<dbReference type="InterPro" id="IPR001750">
    <property type="entry name" value="ND/Mrp_TM"/>
</dbReference>
<evidence type="ECO:0000256" key="8">
    <source>
        <dbReference type="ARBA" id="ARBA00022692"/>
    </source>
</evidence>